<protein>
    <submittedName>
        <fullName evidence="2">Glycerophosphoryl diester phosphodiesterase</fullName>
        <ecNumber evidence="2">3.1.4.46</ecNumber>
    </submittedName>
</protein>
<keyword evidence="2" id="KW-0378">Hydrolase</keyword>
<dbReference type="PROSITE" id="PS51704">
    <property type="entry name" value="GP_PDE"/>
    <property type="match status" value="1"/>
</dbReference>
<dbReference type="InterPro" id="IPR017946">
    <property type="entry name" value="PLC-like_Pdiesterase_TIM-brl"/>
</dbReference>
<gene>
    <name evidence="2" type="ORF">HNR13_002452</name>
</gene>
<accession>A0A853D060</accession>
<dbReference type="GO" id="GO:0006629">
    <property type="term" value="P:lipid metabolic process"/>
    <property type="evidence" value="ECO:0007669"/>
    <property type="project" value="InterPro"/>
</dbReference>
<proteinExistence type="predicted"/>
<dbReference type="AlphaFoldDB" id="A0A853D060"/>
<feature type="domain" description="GP-PDE" evidence="1">
    <location>
        <begin position="9"/>
        <end position="245"/>
    </location>
</feature>
<dbReference type="EC" id="3.1.4.46" evidence="2"/>
<dbReference type="Proteomes" id="UP000578352">
    <property type="component" value="Unassembled WGS sequence"/>
</dbReference>
<evidence type="ECO:0000313" key="3">
    <source>
        <dbReference type="Proteomes" id="UP000578352"/>
    </source>
</evidence>
<organism evidence="2 3">
    <name type="scientific">Leifsonia shinshuensis</name>
    <dbReference type="NCBI Taxonomy" id="150026"/>
    <lineage>
        <taxon>Bacteria</taxon>
        <taxon>Bacillati</taxon>
        <taxon>Actinomycetota</taxon>
        <taxon>Actinomycetes</taxon>
        <taxon>Micrococcales</taxon>
        <taxon>Microbacteriaceae</taxon>
        <taxon>Leifsonia</taxon>
    </lineage>
</organism>
<sequence length="249" mass="26482">MRFLDGPRPRIIAHRGLAVGAPENTLLAFLKALSAGATHLETDVHASADGEAVVSHDPDLARVAGRDGRVDQLALAELRRIPLGDGQTFCSLAEALDAFPEARFNIDIKDQRAAAPAAAAILRARAADRVLLTSFSAARRKAATAALPEVAVSPSVTEFVPALIGAKLGIRPLARRALRGFAAVQIPERRGPLRLVTARTVRAVHAAGAEVHVWTVDDVADMNRLLDLGVDGIVTNRCDLLKSLVETRN</sequence>
<dbReference type="InterPro" id="IPR030395">
    <property type="entry name" value="GP_PDE_dom"/>
</dbReference>
<dbReference type="EMBL" id="JACCFL010000001">
    <property type="protein sequence ID" value="NYJ24165.1"/>
    <property type="molecule type" value="Genomic_DNA"/>
</dbReference>
<dbReference type="SUPFAM" id="SSF51695">
    <property type="entry name" value="PLC-like phosphodiesterases"/>
    <property type="match status" value="1"/>
</dbReference>
<dbReference type="Pfam" id="PF03009">
    <property type="entry name" value="GDPD"/>
    <property type="match status" value="1"/>
</dbReference>
<reference evidence="2 3" key="1">
    <citation type="submission" date="2020-07" db="EMBL/GenBank/DDBJ databases">
        <title>Sequencing the genomes of 1000 actinobacteria strains.</title>
        <authorList>
            <person name="Klenk H.-P."/>
        </authorList>
    </citation>
    <scope>NUCLEOTIDE SEQUENCE [LARGE SCALE GENOMIC DNA]</scope>
    <source>
        <strain evidence="2 3">DSM 15165</strain>
    </source>
</reference>
<dbReference type="GO" id="GO:0008889">
    <property type="term" value="F:glycerophosphodiester phosphodiesterase activity"/>
    <property type="evidence" value="ECO:0007669"/>
    <property type="project" value="UniProtKB-EC"/>
</dbReference>
<evidence type="ECO:0000313" key="2">
    <source>
        <dbReference type="EMBL" id="NYJ24165.1"/>
    </source>
</evidence>
<name>A0A853D060_9MICO</name>
<dbReference type="RefSeq" id="WP_179606113.1">
    <property type="nucleotide sequence ID" value="NZ_BAABEH010000001.1"/>
</dbReference>
<comment type="caution">
    <text evidence="2">The sequence shown here is derived from an EMBL/GenBank/DDBJ whole genome shotgun (WGS) entry which is preliminary data.</text>
</comment>
<dbReference type="Gene3D" id="3.20.20.190">
    <property type="entry name" value="Phosphatidylinositol (PI) phosphodiesterase"/>
    <property type="match status" value="1"/>
</dbReference>
<dbReference type="PANTHER" id="PTHR43805:SF1">
    <property type="entry name" value="GP-PDE DOMAIN-CONTAINING PROTEIN"/>
    <property type="match status" value="1"/>
</dbReference>
<dbReference type="PANTHER" id="PTHR43805">
    <property type="entry name" value="GLYCEROPHOSPHORYL DIESTER PHOSPHODIESTERASE"/>
    <property type="match status" value="1"/>
</dbReference>
<evidence type="ECO:0000259" key="1">
    <source>
        <dbReference type="PROSITE" id="PS51704"/>
    </source>
</evidence>